<dbReference type="KEGG" id="nsr:NS506_03609"/>
<dbReference type="PANTHER" id="PTHR11877">
    <property type="entry name" value="HYDROXYMETHYLGLUTARYL-COA SYNTHASE"/>
    <property type="match status" value="1"/>
</dbReference>
<evidence type="ECO:0000259" key="6">
    <source>
        <dbReference type="Pfam" id="PF00195"/>
    </source>
</evidence>
<feature type="active site" description="Acyl-thioester intermediate" evidence="5">
    <location>
        <position position="197"/>
    </location>
</feature>
<comment type="pathway">
    <text evidence="1">Lipid metabolism; fatty acid biosynthesis.</text>
</comment>
<evidence type="ECO:0000259" key="7">
    <source>
        <dbReference type="Pfam" id="PF02797"/>
    </source>
</evidence>
<dbReference type="AlphaFoldDB" id="A0ABC8AU32"/>
<dbReference type="SUPFAM" id="SSF53901">
    <property type="entry name" value="Thiolase-like"/>
    <property type="match status" value="1"/>
</dbReference>
<reference evidence="8 9" key="1">
    <citation type="submission" date="2016-10" db="EMBL/GenBank/DDBJ databases">
        <title>Genome sequence of Nocardia seriolae strain EM150506, isolated from Anguila japonica.</title>
        <authorList>
            <person name="Han H.-J."/>
        </authorList>
    </citation>
    <scope>NUCLEOTIDE SEQUENCE [LARGE SCALE GENOMIC DNA]</scope>
    <source>
        <strain evidence="8 9">EM150506</strain>
    </source>
</reference>
<dbReference type="GO" id="GO:0016740">
    <property type="term" value="F:transferase activity"/>
    <property type="evidence" value="ECO:0007669"/>
    <property type="project" value="UniProtKB-KW"/>
</dbReference>
<gene>
    <name evidence="8" type="ORF">NS506_03609</name>
</gene>
<feature type="domain" description="Chalcone/stilbene synthase N-terminal" evidence="6">
    <location>
        <begin position="58"/>
        <end position="258"/>
    </location>
</feature>
<organism evidence="8 9">
    <name type="scientific">Nocardia seriolae</name>
    <dbReference type="NCBI Taxonomy" id="37332"/>
    <lineage>
        <taxon>Bacteria</taxon>
        <taxon>Bacillati</taxon>
        <taxon>Actinomycetota</taxon>
        <taxon>Actinomycetes</taxon>
        <taxon>Mycobacteriales</taxon>
        <taxon>Nocardiaceae</taxon>
        <taxon>Nocardia</taxon>
    </lineage>
</organism>
<dbReference type="PANTHER" id="PTHR11877:SF46">
    <property type="entry name" value="TYPE III POLYKETIDE SYNTHASE A"/>
    <property type="match status" value="1"/>
</dbReference>
<dbReference type="InterPro" id="IPR016039">
    <property type="entry name" value="Thiolase-like"/>
</dbReference>
<evidence type="ECO:0000313" key="9">
    <source>
        <dbReference type="Proteomes" id="UP000180166"/>
    </source>
</evidence>
<evidence type="ECO:0000256" key="2">
    <source>
        <dbReference type="ARBA" id="ARBA00005531"/>
    </source>
</evidence>
<dbReference type="CDD" id="cd00831">
    <property type="entry name" value="CHS_like"/>
    <property type="match status" value="1"/>
</dbReference>
<evidence type="ECO:0000313" key="8">
    <source>
        <dbReference type="EMBL" id="APA97659.1"/>
    </source>
</evidence>
<proteinExistence type="inferred from homology"/>
<feature type="domain" description="Chalcone/stilbene synthase C-terminal" evidence="7">
    <location>
        <begin position="282"/>
        <end position="409"/>
    </location>
</feature>
<comment type="similarity">
    <text evidence="2">Belongs to the thiolase-like superfamily. Chalcone/stilbene synthases family.</text>
</comment>
<dbReference type="Gene3D" id="3.40.47.10">
    <property type="match status" value="2"/>
</dbReference>
<accession>A0ABC8AU32</accession>
<dbReference type="InterPro" id="IPR001099">
    <property type="entry name" value="Chalcone/stilbene_synt_N"/>
</dbReference>
<dbReference type="InterPro" id="IPR011141">
    <property type="entry name" value="Polyketide_synthase_type-III"/>
</dbReference>
<protein>
    <submittedName>
        <fullName evidence="8">Alpha-pyrone synthesis polyketide synthase-like Pks18</fullName>
    </submittedName>
</protein>
<dbReference type="Pfam" id="PF02797">
    <property type="entry name" value="Chal_sti_synt_C"/>
    <property type="match status" value="1"/>
</dbReference>
<dbReference type="InterPro" id="IPR012328">
    <property type="entry name" value="Chalcone/stilbene_synt_C"/>
</dbReference>
<comment type="subunit">
    <text evidence="3">Homodimer.</text>
</comment>
<evidence type="ECO:0000256" key="3">
    <source>
        <dbReference type="ARBA" id="ARBA00011738"/>
    </source>
</evidence>
<dbReference type="FunFam" id="3.40.47.10:FF:000014">
    <property type="entry name" value="Chalcone synthase 1"/>
    <property type="match status" value="1"/>
</dbReference>
<dbReference type="Pfam" id="PF00195">
    <property type="entry name" value="Chal_sti_synt_N"/>
    <property type="match status" value="1"/>
</dbReference>
<sequence length="414" mass="43377">MSITIDEGGALPTSAGLPTSAAATRFVGGEPGSAYFKSGDFAPTPLPPTPPTAVGVIESIATGAPAQIFSQADAAAQVAGLFSDPAQQARIPRIYQKTRVTTRHLAVNPIDPEFLSYSREVGTIRGRMNTFYDHAVPLAVDVAGRAIAHLEDPASEIGMLVFATSTGFIAPGVDVAVVKQLGLSPAINRLMVNFMGCAAAMNSVRAAVDFVRAHPDKKALVICLELSSVNAVFDDNVNDVIIHSLFGDGCGAVVIGASNPQQQLPAGAVVIRDSFSFLFDDAEDGIVLGVNDNGITCELSENLPQYILRGVDPVVTDVLARNGLTKSEIDAWAIHPGGPKIIEESARSLGLDPEQAATSWDVLAEYGNMLSVSLIFVLEQLIAQQAGKPISTGVAFSFAPGVTLEGILFDIIRP</sequence>
<evidence type="ECO:0000256" key="5">
    <source>
        <dbReference type="PIRSR" id="PIRSR000451-1"/>
    </source>
</evidence>
<evidence type="ECO:0000256" key="4">
    <source>
        <dbReference type="ARBA" id="ARBA00022679"/>
    </source>
</evidence>
<name>A0ABC8AU32_9NOCA</name>
<dbReference type="Proteomes" id="UP000180166">
    <property type="component" value="Chromosome"/>
</dbReference>
<keyword evidence="4" id="KW-0808">Transferase</keyword>
<dbReference type="EMBL" id="CP017839">
    <property type="protein sequence ID" value="APA97659.1"/>
    <property type="molecule type" value="Genomic_DNA"/>
</dbReference>
<dbReference type="PIRSF" id="PIRSF000451">
    <property type="entry name" value="PKS_III"/>
    <property type="match status" value="1"/>
</dbReference>
<evidence type="ECO:0000256" key="1">
    <source>
        <dbReference type="ARBA" id="ARBA00005194"/>
    </source>
</evidence>